<evidence type="ECO:0000256" key="11">
    <source>
        <dbReference type="ARBA" id="ARBA00022989"/>
    </source>
</evidence>
<keyword evidence="7" id="KW-0812">Transmembrane</keyword>
<dbReference type="RefSeq" id="XP_025364410.1">
    <property type="nucleotide sequence ID" value="XM_025503280.1"/>
</dbReference>
<evidence type="ECO:0000313" key="17">
    <source>
        <dbReference type="Proteomes" id="UP000245884"/>
    </source>
</evidence>
<accession>A0A316UYD6</accession>
<dbReference type="GO" id="GO:0004252">
    <property type="term" value="F:serine-type endopeptidase activity"/>
    <property type="evidence" value="ECO:0007669"/>
    <property type="project" value="InterPro"/>
</dbReference>
<dbReference type="NCBIfam" id="TIGR02228">
    <property type="entry name" value="sigpep_I_arch"/>
    <property type="match status" value="1"/>
</dbReference>
<comment type="similarity">
    <text evidence="3 15">Belongs to the peptidase S26B family.</text>
</comment>
<dbReference type="EMBL" id="KZ819663">
    <property type="protein sequence ID" value="PWN29798.1"/>
    <property type="molecule type" value="Genomic_DNA"/>
</dbReference>
<evidence type="ECO:0000256" key="6">
    <source>
        <dbReference type="ARBA" id="ARBA00022670"/>
    </source>
</evidence>
<evidence type="ECO:0000256" key="4">
    <source>
        <dbReference type="ARBA" id="ARBA00013208"/>
    </source>
</evidence>
<dbReference type="EC" id="3.4.21.89" evidence="4 15"/>
<organism evidence="16 17">
    <name type="scientific">Jaminaea rosea</name>
    <dbReference type="NCBI Taxonomy" id="1569628"/>
    <lineage>
        <taxon>Eukaryota</taxon>
        <taxon>Fungi</taxon>
        <taxon>Dikarya</taxon>
        <taxon>Basidiomycota</taxon>
        <taxon>Ustilaginomycotina</taxon>
        <taxon>Exobasidiomycetes</taxon>
        <taxon>Microstromatales</taxon>
        <taxon>Microstromatales incertae sedis</taxon>
        <taxon>Jaminaea</taxon>
    </lineage>
</organism>
<dbReference type="GO" id="GO:0006465">
    <property type="term" value="P:signal peptide processing"/>
    <property type="evidence" value="ECO:0007669"/>
    <property type="project" value="UniProtKB-UniRule"/>
</dbReference>
<dbReference type="GO" id="GO:0009003">
    <property type="term" value="F:signal peptidase activity"/>
    <property type="evidence" value="ECO:0007669"/>
    <property type="project" value="UniProtKB-EC"/>
</dbReference>
<gene>
    <name evidence="16" type="ORF">BDZ90DRAFT_119618</name>
</gene>
<dbReference type="Gene3D" id="2.10.109.10">
    <property type="entry name" value="Umud Fragment, subunit A"/>
    <property type="match status" value="1"/>
</dbReference>
<protein>
    <recommendedName>
        <fullName evidence="5 15">Signal peptidase complex catalytic subunit SEC11</fullName>
        <ecNumber evidence="4 15">3.4.21.89</ecNumber>
    </recommendedName>
</protein>
<dbReference type="PANTHER" id="PTHR10806:SF6">
    <property type="entry name" value="SIGNAL PEPTIDASE COMPLEX CATALYTIC SUBUNIT SEC11"/>
    <property type="match status" value="1"/>
</dbReference>
<dbReference type="CDD" id="cd06530">
    <property type="entry name" value="S26_SPase_I"/>
    <property type="match status" value="1"/>
</dbReference>
<dbReference type="PRINTS" id="PR00728">
    <property type="entry name" value="SIGNALPTASE"/>
</dbReference>
<dbReference type="AlphaFoldDB" id="A0A316UYD6"/>
<evidence type="ECO:0000256" key="13">
    <source>
        <dbReference type="ARBA" id="ARBA00045533"/>
    </source>
</evidence>
<dbReference type="InterPro" id="IPR036286">
    <property type="entry name" value="LexA/Signal_pep-like_sf"/>
</dbReference>
<comment type="catalytic activity">
    <reaction evidence="1 15">
        <text>Cleavage of hydrophobic, N-terminal signal or leader sequences from secreted and periplasmic proteins.</text>
        <dbReference type="EC" id="3.4.21.89"/>
    </reaction>
</comment>
<reference evidence="16 17" key="1">
    <citation type="journal article" date="2018" name="Mol. Biol. Evol.">
        <title>Broad Genomic Sampling Reveals a Smut Pathogenic Ancestry of the Fungal Clade Ustilaginomycotina.</title>
        <authorList>
            <person name="Kijpornyongpan T."/>
            <person name="Mondo S.J."/>
            <person name="Barry K."/>
            <person name="Sandor L."/>
            <person name="Lee J."/>
            <person name="Lipzen A."/>
            <person name="Pangilinan J."/>
            <person name="LaButti K."/>
            <person name="Hainaut M."/>
            <person name="Henrissat B."/>
            <person name="Grigoriev I.V."/>
            <person name="Spatafora J.W."/>
            <person name="Aime M.C."/>
        </authorList>
    </citation>
    <scope>NUCLEOTIDE SEQUENCE [LARGE SCALE GENOMIC DNA]</scope>
    <source>
        <strain evidence="16 17">MCA 5214</strain>
    </source>
</reference>
<keyword evidence="12" id="KW-0472">Membrane</keyword>
<dbReference type="InterPro" id="IPR001733">
    <property type="entry name" value="Peptidase_S26B"/>
</dbReference>
<keyword evidence="11" id="KW-1133">Transmembrane helix</keyword>
<dbReference type="Proteomes" id="UP000245884">
    <property type="component" value="Unassembled WGS sequence"/>
</dbReference>
<dbReference type="InterPro" id="IPR019756">
    <property type="entry name" value="Pept_S26A_signal_pept_1_Ser-AS"/>
</dbReference>
<comment type="function">
    <text evidence="13">Catalytic component of the signal peptidase complex (SPC) which catalyzes the cleavage of N-terminal signal sequences from nascent proteins as they are translocated into the lumen of the endoplasmic reticulum. Specifically cleaves N-terminal signal peptides that contain a hydrophobic alpha-helix (h-region) shorter than 18-20 amino acids.</text>
</comment>
<sequence length="179" mass="19740">MFQNELAWLRRQSVRGLLAQFLTVLTVLSTSLALYKGLSCVVDSESPVVVVLSGSMEPAFYRGDLLLLSMPSEKLKVGDIVVYNTVYGGTPIVHRILETHDDYEGNDQLILTKGDNNDSDDVVLYGGPSWLRRSQIVGKVQGYVPYVGYMTIVLNDYPKLKYALLGLIGVSVLFSGEDS</sequence>
<evidence type="ECO:0000256" key="15">
    <source>
        <dbReference type="RuleBase" id="RU362047"/>
    </source>
</evidence>
<evidence type="ECO:0000256" key="12">
    <source>
        <dbReference type="ARBA" id="ARBA00023136"/>
    </source>
</evidence>
<evidence type="ECO:0000256" key="2">
    <source>
        <dbReference type="ARBA" id="ARBA00004648"/>
    </source>
</evidence>
<comment type="subcellular location">
    <subcellularLocation>
        <location evidence="2">Endoplasmic reticulum membrane</location>
        <topology evidence="2">Single-pass type II membrane protein</topology>
    </subcellularLocation>
</comment>
<keyword evidence="9 15" id="KW-0256">Endoplasmic reticulum</keyword>
<evidence type="ECO:0000256" key="9">
    <source>
        <dbReference type="ARBA" id="ARBA00022824"/>
    </source>
</evidence>
<evidence type="ECO:0000256" key="8">
    <source>
        <dbReference type="ARBA" id="ARBA00022801"/>
    </source>
</evidence>
<dbReference type="PANTHER" id="PTHR10806">
    <property type="entry name" value="SIGNAL PEPTIDASE COMPLEX CATALYTIC SUBUNIT SEC11"/>
    <property type="match status" value="1"/>
</dbReference>
<evidence type="ECO:0000256" key="5">
    <source>
        <dbReference type="ARBA" id="ARBA00019685"/>
    </source>
</evidence>
<keyword evidence="10" id="KW-0735">Signal-anchor</keyword>
<dbReference type="OrthoDB" id="10257561at2759"/>
<keyword evidence="8 15" id="KW-0378">Hydrolase</keyword>
<dbReference type="GeneID" id="37025103"/>
<keyword evidence="6 15" id="KW-0645">Protease</keyword>
<dbReference type="PROSITE" id="PS00501">
    <property type="entry name" value="SPASE_I_1"/>
    <property type="match status" value="1"/>
</dbReference>
<keyword evidence="17" id="KW-1185">Reference proteome</keyword>
<evidence type="ECO:0000313" key="16">
    <source>
        <dbReference type="EMBL" id="PWN29798.1"/>
    </source>
</evidence>
<evidence type="ECO:0000256" key="14">
    <source>
        <dbReference type="ARBA" id="ARBA00047037"/>
    </source>
</evidence>
<evidence type="ECO:0000256" key="1">
    <source>
        <dbReference type="ARBA" id="ARBA00000677"/>
    </source>
</evidence>
<evidence type="ECO:0000256" key="10">
    <source>
        <dbReference type="ARBA" id="ARBA00022968"/>
    </source>
</evidence>
<evidence type="ECO:0000256" key="3">
    <source>
        <dbReference type="ARBA" id="ARBA00011035"/>
    </source>
</evidence>
<proteinExistence type="inferred from homology"/>
<dbReference type="SUPFAM" id="SSF51306">
    <property type="entry name" value="LexA/Signal peptidase"/>
    <property type="match status" value="1"/>
</dbReference>
<evidence type="ECO:0000256" key="7">
    <source>
        <dbReference type="ARBA" id="ARBA00022692"/>
    </source>
</evidence>
<dbReference type="GO" id="GO:0005787">
    <property type="term" value="C:signal peptidase complex"/>
    <property type="evidence" value="ECO:0007669"/>
    <property type="project" value="TreeGrafter"/>
</dbReference>
<name>A0A316UYD6_9BASI</name>
<comment type="subunit">
    <text evidence="14">Component of the signal peptidase complex (SPC) composed of a catalytic subunit SEC11 and three accessory subunits SPC1, SPC2 and SPC3. The complex induces a local thinning of the ER membrane which is used to measure the length of the signal peptide (SP) h-region of protein substrates. This ensures the selectivity of the complex towards h-regions shorter than 18-20 amino acids. SPC associates with the translocon complex.</text>
</comment>
<dbReference type="InterPro" id="IPR019533">
    <property type="entry name" value="Peptidase_S26"/>
</dbReference>
<dbReference type="STRING" id="1569628.A0A316UYD6"/>